<protein>
    <submittedName>
        <fullName evidence="1">Uncharacterized protein</fullName>
    </submittedName>
</protein>
<dbReference type="AlphaFoldDB" id="A0A0C1UF48"/>
<organism evidence="1 2">
    <name type="scientific">Clostridium argentinense CDC 2741</name>
    <dbReference type="NCBI Taxonomy" id="1418104"/>
    <lineage>
        <taxon>Bacteria</taxon>
        <taxon>Bacillati</taxon>
        <taxon>Bacillota</taxon>
        <taxon>Clostridia</taxon>
        <taxon>Eubacteriales</taxon>
        <taxon>Clostridiaceae</taxon>
        <taxon>Clostridium</taxon>
    </lineage>
</organism>
<comment type="caution">
    <text evidence="1">The sequence shown here is derived from an EMBL/GenBank/DDBJ whole genome shotgun (WGS) entry which is preliminary data.</text>
</comment>
<gene>
    <name evidence="1" type="ORF">U732_2312</name>
</gene>
<dbReference type="EMBL" id="AYSO01000018">
    <property type="protein sequence ID" value="KIE45970.1"/>
    <property type="molecule type" value="Genomic_DNA"/>
</dbReference>
<reference evidence="1 2" key="1">
    <citation type="journal article" date="2015" name="Infect. Genet. Evol.">
        <title>Genomic sequences of six botulinum neurotoxin-producing strains representing three clostridial species illustrate the mobility and diversity of botulinum neurotoxin genes.</title>
        <authorList>
            <person name="Smith T.J."/>
            <person name="Hill K.K."/>
            <person name="Xie G."/>
            <person name="Foley B.T."/>
            <person name="Williamson C.H."/>
            <person name="Foster J.T."/>
            <person name="Johnson S.L."/>
            <person name="Chertkov O."/>
            <person name="Teshima H."/>
            <person name="Gibbons H.S."/>
            <person name="Johnsky L.A."/>
            <person name="Karavis M.A."/>
            <person name="Smith L.A."/>
        </authorList>
    </citation>
    <scope>NUCLEOTIDE SEQUENCE [LARGE SCALE GENOMIC DNA]</scope>
    <source>
        <strain evidence="1 2">CDC 2741</strain>
    </source>
</reference>
<dbReference type="STRING" id="29341.RSJ17_01990"/>
<sequence length="61" mass="6947">MIKVLEITINELREIDLIKLNINDSLADYLNKEEGISMNAIPSFFMLRNVGINTLNLNVVI</sequence>
<accession>A0A0C1UF48</accession>
<evidence type="ECO:0000313" key="2">
    <source>
        <dbReference type="Proteomes" id="UP000031366"/>
    </source>
</evidence>
<proteinExistence type="predicted"/>
<evidence type="ECO:0000313" key="1">
    <source>
        <dbReference type="EMBL" id="KIE45970.1"/>
    </source>
</evidence>
<keyword evidence="2" id="KW-1185">Reference proteome</keyword>
<dbReference type="RefSeq" id="WP_039634591.1">
    <property type="nucleotide sequence ID" value="NZ_AYSO01000018.1"/>
</dbReference>
<dbReference type="Proteomes" id="UP000031366">
    <property type="component" value="Unassembled WGS sequence"/>
</dbReference>
<name>A0A0C1UF48_9CLOT</name>